<dbReference type="SUPFAM" id="SSF51338">
    <property type="entry name" value="Composite domain of metallo-dependent hydrolases"/>
    <property type="match status" value="1"/>
</dbReference>
<keyword evidence="6" id="KW-0862">Zinc</keyword>
<dbReference type="InterPro" id="IPR011059">
    <property type="entry name" value="Metal-dep_hydrolase_composite"/>
</dbReference>
<accession>A0A7J7KFD3</accession>
<dbReference type="GO" id="GO:0019556">
    <property type="term" value="P:L-histidine catabolic process to glutamate and formamide"/>
    <property type="evidence" value="ECO:0007669"/>
    <property type="project" value="InterPro"/>
</dbReference>
<dbReference type="InterPro" id="IPR005920">
    <property type="entry name" value="HutI"/>
</dbReference>
<evidence type="ECO:0000256" key="1">
    <source>
        <dbReference type="ARBA" id="ARBA00005023"/>
    </source>
</evidence>
<keyword evidence="4" id="KW-0378">Hydrolase</keyword>
<dbReference type="PANTHER" id="PTHR42752">
    <property type="entry name" value="IMIDAZOLONEPROPIONASE"/>
    <property type="match status" value="1"/>
</dbReference>
<comment type="caution">
    <text evidence="8">The sequence shown here is derived from an EMBL/GenBank/DDBJ whole genome shotgun (WGS) entry which is preliminary data.</text>
</comment>
<dbReference type="Gene3D" id="3.20.20.140">
    <property type="entry name" value="Metal-dependent hydrolases"/>
    <property type="match status" value="2"/>
</dbReference>
<dbReference type="InterPro" id="IPR032466">
    <property type="entry name" value="Metal_Hydrolase"/>
</dbReference>
<evidence type="ECO:0000256" key="4">
    <source>
        <dbReference type="ARBA" id="ARBA00022801"/>
    </source>
</evidence>
<keyword evidence="3" id="KW-0479">Metal-binding</keyword>
<evidence type="ECO:0000313" key="8">
    <source>
        <dbReference type="EMBL" id="KAF6037359.1"/>
    </source>
</evidence>
<evidence type="ECO:0000256" key="7">
    <source>
        <dbReference type="ARBA" id="ARBA00023004"/>
    </source>
</evidence>
<dbReference type="GO" id="GO:0005737">
    <property type="term" value="C:cytoplasm"/>
    <property type="evidence" value="ECO:0007669"/>
    <property type="project" value="InterPro"/>
</dbReference>
<organism evidence="8 9">
    <name type="scientific">Bugula neritina</name>
    <name type="common">Brown bryozoan</name>
    <name type="synonym">Sertularia neritina</name>
    <dbReference type="NCBI Taxonomy" id="10212"/>
    <lineage>
        <taxon>Eukaryota</taxon>
        <taxon>Metazoa</taxon>
        <taxon>Spiralia</taxon>
        <taxon>Lophotrochozoa</taxon>
        <taxon>Bryozoa</taxon>
        <taxon>Gymnolaemata</taxon>
        <taxon>Cheilostomatida</taxon>
        <taxon>Flustrina</taxon>
        <taxon>Buguloidea</taxon>
        <taxon>Bugulidae</taxon>
        <taxon>Bugula</taxon>
    </lineage>
</organism>
<dbReference type="EMBL" id="VXIV02000583">
    <property type="protein sequence ID" value="KAF6037359.1"/>
    <property type="molecule type" value="Genomic_DNA"/>
</dbReference>
<dbReference type="Gene3D" id="2.30.40.10">
    <property type="entry name" value="Urease, subunit C, domain 1"/>
    <property type="match status" value="1"/>
</dbReference>
<dbReference type="AlphaFoldDB" id="A0A7J7KFD3"/>
<reference evidence="8" key="1">
    <citation type="submission" date="2020-06" db="EMBL/GenBank/DDBJ databases">
        <title>Draft genome of Bugula neritina, a colonial animal packing powerful symbionts and potential medicines.</title>
        <authorList>
            <person name="Rayko M."/>
        </authorList>
    </citation>
    <scope>NUCLEOTIDE SEQUENCE [LARGE SCALE GENOMIC DNA]</scope>
    <source>
        <strain evidence="8">Kwan_BN1</strain>
    </source>
</reference>
<keyword evidence="7" id="KW-0408">Iron</keyword>
<evidence type="ECO:0000256" key="6">
    <source>
        <dbReference type="ARBA" id="ARBA00022833"/>
    </source>
</evidence>
<comment type="pathway">
    <text evidence="1">Amino-acid degradation.</text>
</comment>
<keyword evidence="5" id="KW-0369">Histidine metabolism</keyword>
<proteinExistence type="predicted"/>
<evidence type="ECO:0000256" key="5">
    <source>
        <dbReference type="ARBA" id="ARBA00022808"/>
    </source>
</evidence>
<dbReference type="PANTHER" id="PTHR42752:SF1">
    <property type="entry name" value="IMIDAZOLONEPROPIONASE-RELATED"/>
    <property type="match status" value="1"/>
</dbReference>
<name>A0A7J7KFD3_BUGNE</name>
<protein>
    <recommendedName>
        <fullName evidence="2">imidazolonepropionase</fullName>
        <ecNumber evidence="2">3.5.2.7</ecNumber>
    </recommendedName>
</protein>
<dbReference type="GO" id="GO:0050480">
    <property type="term" value="F:imidazolonepropionase activity"/>
    <property type="evidence" value="ECO:0007669"/>
    <property type="project" value="UniProtKB-EC"/>
</dbReference>
<dbReference type="Proteomes" id="UP000593567">
    <property type="component" value="Unassembled WGS sequence"/>
</dbReference>
<evidence type="ECO:0000313" key="9">
    <source>
        <dbReference type="Proteomes" id="UP000593567"/>
    </source>
</evidence>
<dbReference type="EC" id="3.5.2.7" evidence="2"/>
<dbReference type="OrthoDB" id="194468at2759"/>
<dbReference type="GO" id="GO:0046872">
    <property type="term" value="F:metal ion binding"/>
    <property type="evidence" value="ECO:0007669"/>
    <property type="project" value="UniProtKB-KW"/>
</dbReference>
<sequence length="263" mass="29138">MRLLPTIQGNADDGCCLVIDYKGKFAAIGLNSEIKSAYGDRCEEWYDATGQSVVPGLVDGHTHTVWAGDRVHEFAMKLEGATYMDIHNAGGGIHSTVQSILKASEDELYTLFKSRLLQLLKGKTAKEATEDILTNQIPKLKELCDKGELHIDNIDVFCEKGYTQGWPISWLETELHAEEFVRLHSVEMGAELNATAMSHLEEISDEGIKAMAEKGCVATILPTTAYLLHLKPPPVRKMIEEGCQWLWALTLTPTLTVSLCHLL</sequence>
<gene>
    <name evidence="8" type="ORF">EB796_004321</name>
</gene>
<evidence type="ECO:0000256" key="2">
    <source>
        <dbReference type="ARBA" id="ARBA00012864"/>
    </source>
</evidence>
<evidence type="ECO:0000256" key="3">
    <source>
        <dbReference type="ARBA" id="ARBA00022723"/>
    </source>
</evidence>
<keyword evidence="9" id="KW-1185">Reference proteome</keyword>
<dbReference type="SUPFAM" id="SSF51556">
    <property type="entry name" value="Metallo-dependent hydrolases"/>
    <property type="match status" value="1"/>
</dbReference>